<sequence>MLHSFFLNILSPMSFVKFTCSFNSEVPYESLSRVCQVRILCVSLFFYRETDSIETYAAHLVDLLESCLDNNLIPKNFKDEDTPHAKIASDLLSCIFLYYTKKSVMTVAIPTAVKMLSKSSKSLVRNTSSYLALAAIYNGRLLSQYALPILQSIRSGNYSLIRVLHQIYSENKEPFHAYLYSLLQVFDHCDNSEKLSLLQLCCSIATNKPDLMVPLLGSFCHPHKWRWSLRLSPAVVVLSWSVASFLKEIRLLADVYPDVVRPFIPELTKLAEPSLPALQNAISKIKDSCKYYTFFALNQNRS</sequence>
<dbReference type="Proteomes" id="UP000270296">
    <property type="component" value="Unassembled WGS sequence"/>
</dbReference>
<dbReference type="InterPro" id="IPR016024">
    <property type="entry name" value="ARM-type_fold"/>
</dbReference>
<reference evidence="6 7" key="2">
    <citation type="submission" date="2018-11" db="EMBL/GenBank/DDBJ databases">
        <authorList>
            <consortium name="Pathogen Informatics"/>
        </authorList>
    </citation>
    <scope>NUCLEOTIDE SEQUENCE [LARGE SCALE GENOMIC DNA]</scope>
</reference>
<dbReference type="GO" id="GO:0005886">
    <property type="term" value="C:plasma membrane"/>
    <property type="evidence" value="ECO:0007669"/>
    <property type="project" value="UniProtKB-SubCell"/>
</dbReference>
<accession>A0A183J5V9</accession>
<proteinExistence type="predicted"/>
<dbReference type="GO" id="GO:0012505">
    <property type="term" value="C:endomembrane system"/>
    <property type="evidence" value="ECO:0007669"/>
    <property type="project" value="UniProtKB-SubCell"/>
</dbReference>
<name>A0A183J5V9_9BILA</name>
<feature type="signal peptide" evidence="5">
    <location>
        <begin position="1"/>
        <end position="21"/>
    </location>
</feature>
<reference evidence="8" key="1">
    <citation type="submission" date="2016-06" db="UniProtKB">
        <authorList>
            <consortium name="WormBaseParasite"/>
        </authorList>
    </citation>
    <scope>IDENTIFICATION</scope>
</reference>
<comment type="subcellular location">
    <subcellularLocation>
        <location evidence="2">Cell membrane</location>
    </subcellularLocation>
    <subcellularLocation>
        <location evidence="1">Endomembrane system</location>
        <topology evidence="1">Peripheral membrane protein</topology>
    </subcellularLocation>
</comment>
<keyword evidence="3" id="KW-1003">Cell membrane</keyword>
<organism evidence="8">
    <name type="scientific">Soboliphyme baturini</name>
    <dbReference type="NCBI Taxonomy" id="241478"/>
    <lineage>
        <taxon>Eukaryota</taxon>
        <taxon>Metazoa</taxon>
        <taxon>Ecdysozoa</taxon>
        <taxon>Nematoda</taxon>
        <taxon>Enoplea</taxon>
        <taxon>Dorylaimia</taxon>
        <taxon>Dioctophymatida</taxon>
        <taxon>Dioctophymatoidea</taxon>
        <taxon>Soboliphymatidae</taxon>
        <taxon>Soboliphyme</taxon>
    </lineage>
</organism>
<gene>
    <name evidence="6" type="ORF">SBAD_LOCUS11257</name>
</gene>
<evidence type="ECO:0000313" key="8">
    <source>
        <dbReference type="WBParaSite" id="SBAD_0001164101-mRNA-1"/>
    </source>
</evidence>
<dbReference type="GO" id="GO:0010314">
    <property type="term" value="F:phosphatidylinositol-5-phosphate binding"/>
    <property type="evidence" value="ECO:0007669"/>
    <property type="project" value="TreeGrafter"/>
</dbReference>
<dbReference type="OrthoDB" id="5869902at2759"/>
<dbReference type="PANTHER" id="PTHR21630">
    <property type="entry name" value="VEPH-A/MELTED"/>
    <property type="match status" value="1"/>
</dbReference>
<dbReference type="SUPFAM" id="SSF48371">
    <property type="entry name" value="ARM repeat"/>
    <property type="match status" value="1"/>
</dbReference>
<evidence type="ECO:0000256" key="4">
    <source>
        <dbReference type="ARBA" id="ARBA00023136"/>
    </source>
</evidence>
<evidence type="ECO:0000313" key="7">
    <source>
        <dbReference type="Proteomes" id="UP000270296"/>
    </source>
</evidence>
<evidence type="ECO:0000256" key="1">
    <source>
        <dbReference type="ARBA" id="ARBA00004184"/>
    </source>
</evidence>
<protein>
    <submittedName>
        <fullName evidence="8">Adaptin_N domain-containing protein</fullName>
    </submittedName>
</protein>
<dbReference type="EMBL" id="UZAM01015341">
    <property type="protein sequence ID" value="VDP38495.1"/>
    <property type="molecule type" value="Genomic_DNA"/>
</dbReference>
<keyword evidence="7" id="KW-1185">Reference proteome</keyword>
<dbReference type="WBParaSite" id="SBAD_0001164101-mRNA-1">
    <property type="protein sequence ID" value="SBAD_0001164101-mRNA-1"/>
    <property type="gene ID" value="SBAD_0001164101"/>
</dbReference>
<evidence type="ECO:0000313" key="6">
    <source>
        <dbReference type="EMBL" id="VDP38495.1"/>
    </source>
</evidence>
<feature type="chain" id="PRO_5043140405" evidence="5">
    <location>
        <begin position="22"/>
        <end position="302"/>
    </location>
</feature>
<dbReference type="GO" id="GO:0009966">
    <property type="term" value="P:regulation of signal transduction"/>
    <property type="evidence" value="ECO:0007669"/>
    <property type="project" value="TreeGrafter"/>
</dbReference>
<dbReference type="PANTHER" id="PTHR21630:SF10">
    <property type="entry name" value="VENTRICULAR ZONE-EXPRESSED PH DOMAIN-CONTAINING PROTEIN HOMOLOG 1"/>
    <property type="match status" value="1"/>
</dbReference>
<keyword evidence="4" id="KW-0472">Membrane</keyword>
<dbReference type="AlphaFoldDB" id="A0A183J5V9"/>
<dbReference type="InterPro" id="IPR039888">
    <property type="entry name" value="Melted-like"/>
</dbReference>
<evidence type="ECO:0000256" key="2">
    <source>
        <dbReference type="ARBA" id="ARBA00004236"/>
    </source>
</evidence>
<evidence type="ECO:0000256" key="5">
    <source>
        <dbReference type="SAM" id="SignalP"/>
    </source>
</evidence>
<evidence type="ECO:0000256" key="3">
    <source>
        <dbReference type="ARBA" id="ARBA00022475"/>
    </source>
</evidence>
<keyword evidence="5" id="KW-0732">Signal</keyword>